<gene>
    <name evidence="1" type="ORF">JHL16_32850</name>
</gene>
<dbReference type="EMBL" id="JAENHL010000008">
    <property type="protein sequence ID" value="MBK1871201.1"/>
    <property type="molecule type" value="Genomic_DNA"/>
</dbReference>
<keyword evidence="2" id="KW-1185">Reference proteome</keyword>
<name>A0ACC5RET9_9HYPH</name>
<comment type="caution">
    <text evidence="1">The sequence shown here is derived from an EMBL/GenBank/DDBJ whole genome shotgun (WGS) entry which is preliminary data.</text>
</comment>
<accession>A0ACC5RET9</accession>
<organism evidence="1 2">
    <name type="scientific">Taklimakanibacter albus</name>
    <dbReference type="NCBI Taxonomy" id="2800327"/>
    <lineage>
        <taxon>Bacteria</taxon>
        <taxon>Pseudomonadati</taxon>
        <taxon>Pseudomonadota</taxon>
        <taxon>Alphaproteobacteria</taxon>
        <taxon>Hyphomicrobiales</taxon>
        <taxon>Aestuariivirgaceae</taxon>
        <taxon>Taklimakanibacter</taxon>
    </lineage>
</organism>
<evidence type="ECO:0000313" key="1">
    <source>
        <dbReference type="EMBL" id="MBK1871201.1"/>
    </source>
</evidence>
<dbReference type="Proteomes" id="UP000616151">
    <property type="component" value="Unassembled WGS sequence"/>
</dbReference>
<protein>
    <submittedName>
        <fullName evidence="1">GntR family transcriptional regulator</fullName>
    </submittedName>
</protein>
<sequence length="245" mass="27149">MRENVDGTTARARRKLAPKLAARDSASASVSERIYVELKAAIVAGTLPPGAAIDKNDIRGRFHASLSPVTAAISRLGYEKLVVIEPQRGSFVAPIVFDDILQFMGLRRALEVEAVCETTKNPPPDLGQLLARNLAYQEAARGVADLTRFYELDVEFHRVIIEASGLWKFNMVLDEIRAHLDRVRLLMLPVRGRMAGTLDEHRAIAAAIASRSVAKAEDAMRKHLERVDQEFRSFAAQNPKLVRKG</sequence>
<evidence type="ECO:0000313" key="2">
    <source>
        <dbReference type="Proteomes" id="UP000616151"/>
    </source>
</evidence>
<reference evidence="1" key="1">
    <citation type="submission" date="2021-01" db="EMBL/GenBank/DDBJ databases">
        <authorList>
            <person name="Sun Q."/>
        </authorList>
    </citation>
    <scope>NUCLEOTIDE SEQUENCE</scope>
    <source>
        <strain evidence="1">YIM B02566</strain>
    </source>
</reference>
<proteinExistence type="predicted"/>